<dbReference type="OrthoDB" id="417697at2759"/>
<accession>A0A319D802</accession>
<dbReference type="EMBL" id="KZ825894">
    <property type="protein sequence ID" value="PYH93369.1"/>
    <property type="molecule type" value="Genomic_DNA"/>
</dbReference>
<dbReference type="SUPFAM" id="SSF53335">
    <property type="entry name" value="S-adenosyl-L-methionine-dependent methyltransferases"/>
    <property type="match status" value="1"/>
</dbReference>
<dbReference type="Pfam" id="PF13489">
    <property type="entry name" value="Methyltransf_23"/>
    <property type="match status" value="1"/>
</dbReference>
<evidence type="ECO:0000313" key="1">
    <source>
        <dbReference type="EMBL" id="PYH93369.1"/>
    </source>
</evidence>
<name>A0A319D802_9EURO</name>
<sequence length="296" mass="33228">MALPNDNSGTPALGEIQDKYVFPRDQKESKRLNAQHNLLVKVTRGTLIHPSIPKDQLISIADIATGTGIWLNDVSQLLANTSPTQRHYQGFDISPDQFPNNPGEIQLSVHDITVPFPKEHRNRYDLVHVRLVVAALEEHEYRSAIANLYDILKPGGYLQWEELDEETYISEDNPVIWEIRRCFDMGFKAEGKCFQASAKIFEESEAAGFLNVERLGYSSDWNSGIRVDTEDRLAAIIETLYSRLLVRSGQVADSEAASKKASDLIDQHRRLCAEGMSPPLKLMRVVGQKPSRAAAL</sequence>
<dbReference type="AlphaFoldDB" id="A0A319D802"/>
<protein>
    <recommendedName>
        <fullName evidence="3">LaeA-like methyltransferase</fullName>
    </recommendedName>
</protein>
<dbReference type="STRING" id="1448320.A0A319D802"/>
<evidence type="ECO:0000313" key="2">
    <source>
        <dbReference type="Proteomes" id="UP000247810"/>
    </source>
</evidence>
<dbReference type="PANTHER" id="PTHR43591:SF50">
    <property type="entry name" value="METHYLTRANSFERASE DOMAIN-CONTAINING PROTEIN-RELATED"/>
    <property type="match status" value="1"/>
</dbReference>
<dbReference type="Gene3D" id="3.40.50.150">
    <property type="entry name" value="Vaccinia Virus protein VP39"/>
    <property type="match status" value="1"/>
</dbReference>
<dbReference type="VEuPathDB" id="FungiDB:BO71DRAFT_381648"/>
<organism evidence="1 2">
    <name type="scientific">Aspergillus ellipticus CBS 707.79</name>
    <dbReference type="NCBI Taxonomy" id="1448320"/>
    <lineage>
        <taxon>Eukaryota</taxon>
        <taxon>Fungi</taxon>
        <taxon>Dikarya</taxon>
        <taxon>Ascomycota</taxon>
        <taxon>Pezizomycotina</taxon>
        <taxon>Eurotiomycetes</taxon>
        <taxon>Eurotiomycetidae</taxon>
        <taxon>Eurotiales</taxon>
        <taxon>Aspergillaceae</taxon>
        <taxon>Aspergillus</taxon>
        <taxon>Aspergillus subgen. Circumdati</taxon>
    </lineage>
</organism>
<dbReference type="CDD" id="cd02440">
    <property type="entry name" value="AdoMet_MTases"/>
    <property type="match status" value="1"/>
</dbReference>
<proteinExistence type="predicted"/>
<gene>
    <name evidence="1" type="ORF">BO71DRAFT_381648</name>
</gene>
<evidence type="ECO:0008006" key="3">
    <source>
        <dbReference type="Google" id="ProtNLM"/>
    </source>
</evidence>
<reference evidence="1 2" key="1">
    <citation type="submission" date="2018-02" db="EMBL/GenBank/DDBJ databases">
        <title>The genomes of Aspergillus section Nigri reveals drivers in fungal speciation.</title>
        <authorList>
            <consortium name="DOE Joint Genome Institute"/>
            <person name="Vesth T.C."/>
            <person name="Nybo J."/>
            <person name="Theobald S."/>
            <person name="Brandl J."/>
            <person name="Frisvad J.C."/>
            <person name="Nielsen K.F."/>
            <person name="Lyhne E.K."/>
            <person name="Kogle M.E."/>
            <person name="Kuo A."/>
            <person name="Riley R."/>
            <person name="Clum A."/>
            <person name="Nolan M."/>
            <person name="Lipzen A."/>
            <person name="Salamov A."/>
            <person name="Henrissat B."/>
            <person name="Wiebenga A."/>
            <person name="De vries R.P."/>
            <person name="Grigoriev I.V."/>
            <person name="Mortensen U.H."/>
            <person name="Andersen M.R."/>
            <person name="Baker S.E."/>
        </authorList>
    </citation>
    <scope>NUCLEOTIDE SEQUENCE [LARGE SCALE GENOMIC DNA]</scope>
    <source>
        <strain evidence="1 2">CBS 707.79</strain>
    </source>
</reference>
<dbReference type="PANTHER" id="PTHR43591">
    <property type="entry name" value="METHYLTRANSFERASE"/>
    <property type="match status" value="1"/>
</dbReference>
<dbReference type="Proteomes" id="UP000247810">
    <property type="component" value="Unassembled WGS sequence"/>
</dbReference>
<keyword evidence="2" id="KW-1185">Reference proteome</keyword>
<dbReference type="InterPro" id="IPR029063">
    <property type="entry name" value="SAM-dependent_MTases_sf"/>
</dbReference>